<feature type="transmembrane region" description="Helical" evidence="2">
    <location>
        <begin position="41"/>
        <end position="60"/>
    </location>
</feature>
<evidence type="ECO:0000256" key="1">
    <source>
        <dbReference type="SAM" id="MobiDB-lite"/>
    </source>
</evidence>
<keyword evidence="2" id="KW-0472">Membrane</keyword>
<reference evidence="3 4" key="1">
    <citation type="submission" date="2022-07" db="EMBL/GenBank/DDBJ databases">
        <title>Novel species in genus Aeromicrobium.</title>
        <authorList>
            <person name="Ye L."/>
        </authorList>
    </citation>
    <scope>NUCLEOTIDE SEQUENCE [LARGE SCALE GENOMIC DNA]</scope>
    <source>
        <strain evidence="4">zg-Y50</strain>
    </source>
</reference>
<keyword evidence="4" id="KW-1185">Reference proteome</keyword>
<feature type="transmembrane region" description="Helical" evidence="2">
    <location>
        <begin position="66"/>
        <end position="83"/>
    </location>
</feature>
<dbReference type="RefSeq" id="WP_232416885.1">
    <property type="nucleotide sequence ID" value="NZ_CP101990.1"/>
</dbReference>
<accession>A0ABY5KKG0</accession>
<feature type="compositionally biased region" description="Basic and acidic residues" evidence="1">
    <location>
        <begin position="115"/>
        <end position="129"/>
    </location>
</feature>
<evidence type="ECO:0000256" key="2">
    <source>
        <dbReference type="SAM" id="Phobius"/>
    </source>
</evidence>
<keyword evidence="2" id="KW-0812">Transmembrane</keyword>
<proteinExistence type="predicted"/>
<dbReference type="Pfam" id="PF11239">
    <property type="entry name" value="DUF3040"/>
    <property type="match status" value="1"/>
</dbReference>
<dbReference type="EMBL" id="CP101990">
    <property type="protein sequence ID" value="UUI69637.1"/>
    <property type="molecule type" value="Genomic_DNA"/>
</dbReference>
<dbReference type="InterPro" id="IPR021401">
    <property type="entry name" value="DUF3040"/>
</dbReference>
<gene>
    <name evidence="3" type="ORF">NP095_05955</name>
</gene>
<keyword evidence="2" id="KW-1133">Transmembrane helix</keyword>
<evidence type="ECO:0000313" key="3">
    <source>
        <dbReference type="EMBL" id="UUI69637.1"/>
    </source>
</evidence>
<dbReference type="Proteomes" id="UP001315860">
    <property type="component" value="Chromosome"/>
</dbReference>
<name>A0ABY5KKG0_9ACTN</name>
<sequence>MPLSDEEARLLAQLEQSLAEEDPEFASTLRGSKLIAHNRRVAAICVVGFLAGIAMLLGGAVSKMTWIGAAGFIVMVASAYLFVRAWRRGISGAQEPTRPAPSSPRGPKGSGSFVERMEERWQRRQDDGY</sequence>
<feature type="region of interest" description="Disordered" evidence="1">
    <location>
        <begin position="92"/>
        <end position="129"/>
    </location>
</feature>
<protein>
    <submittedName>
        <fullName evidence="3">DUF3040 domain-containing protein</fullName>
    </submittedName>
</protein>
<evidence type="ECO:0000313" key="4">
    <source>
        <dbReference type="Proteomes" id="UP001315860"/>
    </source>
</evidence>
<organism evidence="3 4">
    <name type="scientific">Aeromicrobium duanguangcaii</name>
    <dbReference type="NCBI Taxonomy" id="2968086"/>
    <lineage>
        <taxon>Bacteria</taxon>
        <taxon>Bacillati</taxon>
        <taxon>Actinomycetota</taxon>
        <taxon>Actinomycetes</taxon>
        <taxon>Propionibacteriales</taxon>
        <taxon>Nocardioidaceae</taxon>
        <taxon>Aeromicrobium</taxon>
    </lineage>
</organism>